<evidence type="ECO:0000313" key="2">
    <source>
        <dbReference type="EMBL" id="QQP54653.1"/>
    </source>
</evidence>
<proteinExistence type="predicted"/>
<keyword evidence="3" id="KW-1185">Reference proteome</keyword>
<accession>A0A7T8KF81</accession>
<dbReference type="AlphaFoldDB" id="A0A7T8KF81"/>
<reference evidence="3" key="1">
    <citation type="submission" date="2021-01" db="EMBL/GenBank/DDBJ databases">
        <title>Caligus Genome Assembly.</title>
        <authorList>
            <person name="Gallardo-Escarate C."/>
        </authorList>
    </citation>
    <scope>NUCLEOTIDE SEQUENCE [LARGE SCALE GENOMIC DNA]</scope>
</reference>
<dbReference type="Proteomes" id="UP000595437">
    <property type="component" value="Chromosome 5"/>
</dbReference>
<dbReference type="EMBL" id="CP045894">
    <property type="protein sequence ID" value="QQP54653.1"/>
    <property type="molecule type" value="Genomic_DNA"/>
</dbReference>
<name>A0A7T8KF81_CALRO</name>
<sequence length="73" mass="8105">MGMWCQKTPWRSRLPNSKETTRSTTSMLACPIKGDHRHFASNAVSVWNNFESLRSARTLAAARGVARTMAAVP</sequence>
<protein>
    <submittedName>
        <fullName evidence="2">Uncharacterized protein</fullName>
    </submittedName>
</protein>
<gene>
    <name evidence="2" type="ORF">FKW44_007553</name>
</gene>
<feature type="region of interest" description="Disordered" evidence="1">
    <location>
        <begin position="1"/>
        <end position="24"/>
    </location>
</feature>
<organism evidence="2 3">
    <name type="scientific">Caligus rogercresseyi</name>
    <name type="common">Sea louse</name>
    <dbReference type="NCBI Taxonomy" id="217165"/>
    <lineage>
        <taxon>Eukaryota</taxon>
        <taxon>Metazoa</taxon>
        <taxon>Ecdysozoa</taxon>
        <taxon>Arthropoda</taxon>
        <taxon>Crustacea</taxon>
        <taxon>Multicrustacea</taxon>
        <taxon>Hexanauplia</taxon>
        <taxon>Copepoda</taxon>
        <taxon>Siphonostomatoida</taxon>
        <taxon>Caligidae</taxon>
        <taxon>Caligus</taxon>
    </lineage>
</organism>
<feature type="compositionally biased region" description="Polar residues" evidence="1">
    <location>
        <begin position="14"/>
        <end position="24"/>
    </location>
</feature>
<evidence type="ECO:0000256" key="1">
    <source>
        <dbReference type="SAM" id="MobiDB-lite"/>
    </source>
</evidence>
<evidence type="ECO:0000313" key="3">
    <source>
        <dbReference type="Proteomes" id="UP000595437"/>
    </source>
</evidence>